<proteinExistence type="predicted"/>
<name>A0AA88DTG7_FICCA</name>
<gene>
    <name evidence="1" type="ORF">TIFTF001_030433</name>
</gene>
<organism evidence="1 2">
    <name type="scientific">Ficus carica</name>
    <name type="common">Common fig</name>
    <dbReference type="NCBI Taxonomy" id="3494"/>
    <lineage>
        <taxon>Eukaryota</taxon>
        <taxon>Viridiplantae</taxon>
        <taxon>Streptophyta</taxon>
        <taxon>Embryophyta</taxon>
        <taxon>Tracheophyta</taxon>
        <taxon>Spermatophyta</taxon>
        <taxon>Magnoliopsida</taxon>
        <taxon>eudicotyledons</taxon>
        <taxon>Gunneridae</taxon>
        <taxon>Pentapetalae</taxon>
        <taxon>rosids</taxon>
        <taxon>fabids</taxon>
        <taxon>Rosales</taxon>
        <taxon>Moraceae</taxon>
        <taxon>Ficeae</taxon>
        <taxon>Ficus</taxon>
    </lineage>
</organism>
<dbReference type="EMBL" id="BTGU01000110">
    <property type="protein sequence ID" value="GMN61346.1"/>
    <property type="molecule type" value="Genomic_DNA"/>
</dbReference>
<evidence type="ECO:0000313" key="2">
    <source>
        <dbReference type="Proteomes" id="UP001187192"/>
    </source>
</evidence>
<reference evidence="1" key="1">
    <citation type="submission" date="2023-07" db="EMBL/GenBank/DDBJ databases">
        <title>draft genome sequence of fig (Ficus carica).</title>
        <authorList>
            <person name="Takahashi T."/>
            <person name="Nishimura K."/>
        </authorList>
    </citation>
    <scope>NUCLEOTIDE SEQUENCE</scope>
</reference>
<evidence type="ECO:0000313" key="1">
    <source>
        <dbReference type="EMBL" id="GMN61346.1"/>
    </source>
</evidence>
<sequence>MGGRWSGGVGGMGAQCAEWGRGRSGWCWRRERGKNGGRAAWVWVARERGKNGELGRGGRK</sequence>
<dbReference type="AlphaFoldDB" id="A0AA88DTG7"/>
<protein>
    <submittedName>
        <fullName evidence="1">Uncharacterized protein</fullName>
    </submittedName>
</protein>
<keyword evidence="2" id="KW-1185">Reference proteome</keyword>
<accession>A0AA88DTG7</accession>
<dbReference type="Proteomes" id="UP001187192">
    <property type="component" value="Unassembled WGS sequence"/>
</dbReference>
<comment type="caution">
    <text evidence="1">The sequence shown here is derived from an EMBL/GenBank/DDBJ whole genome shotgun (WGS) entry which is preliminary data.</text>
</comment>